<dbReference type="AlphaFoldDB" id="A0A2Z6R7T0"/>
<comment type="caution">
    <text evidence="3">The sequence shown here is derived from an EMBL/GenBank/DDBJ whole genome shotgun (WGS) entry which is preliminary data.</text>
</comment>
<keyword evidence="1" id="KW-0175">Coiled coil</keyword>
<gene>
    <name evidence="3" type="ORF">RclHR1_15400001</name>
</gene>
<keyword evidence="4" id="KW-1185">Reference proteome</keyword>
<accession>A0A2Z6R7T0</accession>
<keyword evidence="2" id="KW-0812">Transmembrane</keyword>
<keyword evidence="2" id="KW-0472">Membrane</keyword>
<proteinExistence type="predicted"/>
<feature type="transmembrane region" description="Helical" evidence="2">
    <location>
        <begin position="88"/>
        <end position="108"/>
    </location>
</feature>
<evidence type="ECO:0000313" key="3">
    <source>
        <dbReference type="EMBL" id="GBB88808.1"/>
    </source>
</evidence>
<evidence type="ECO:0000313" key="4">
    <source>
        <dbReference type="Proteomes" id="UP000247702"/>
    </source>
</evidence>
<dbReference type="EMBL" id="BEXD01000603">
    <property type="protein sequence ID" value="GBB88808.1"/>
    <property type="molecule type" value="Genomic_DNA"/>
</dbReference>
<protein>
    <recommendedName>
        <fullName evidence="5">Transmembrane protein</fullName>
    </recommendedName>
</protein>
<name>A0A2Z6R7T0_9GLOM</name>
<reference evidence="3 4" key="1">
    <citation type="submission" date="2017-11" db="EMBL/GenBank/DDBJ databases">
        <title>The genome of Rhizophagus clarus HR1 reveals common genetic basis of auxotrophy among arbuscular mycorrhizal fungi.</title>
        <authorList>
            <person name="Kobayashi Y."/>
        </authorList>
    </citation>
    <scope>NUCLEOTIDE SEQUENCE [LARGE SCALE GENOMIC DNA]</scope>
    <source>
        <strain evidence="3 4">HR1</strain>
    </source>
</reference>
<dbReference type="Proteomes" id="UP000247702">
    <property type="component" value="Unassembled WGS sequence"/>
</dbReference>
<keyword evidence="2" id="KW-1133">Transmembrane helix</keyword>
<feature type="coiled-coil region" evidence="1">
    <location>
        <begin position="13"/>
        <end position="54"/>
    </location>
</feature>
<organism evidence="3 4">
    <name type="scientific">Rhizophagus clarus</name>
    <dbReference type="NCBI Taxonomy" id="94130"/>
    <lineage>
        <taxon>Eukaryota</taxon>
        <taxon>Fungi</taxon>
        <taxon>Fungi incertae sedis</taxon>
        <taxon>Mucoromycota</taxon>
        <taxon>Glomeromycotina</taxon>
        <taxon>Glomeromycetes</taxon>
        <taxon>Glomerales</taxon>
        <taxon>Glomeraceae</taxon>
        <taxon>Rhizophagus</taxon>
    </lineage>
</organism>
<evidence type="ECO:0000256" key="2">
    <source>
        <dbReference type="SAM" id="Phobius"/>
    </source>
</evidence>
<evidence type="ECO:0000256" key="1">
    <source>
        <dbReference type="SAM" id="Coils"/>
    </source>
</evidence>
<sequence length="109" mass="13296">MQMTHDKLKLTLNKQSKQVNQQFQFQINQLNQEKNNLQSQLIKAETNIQELQKSSLNTVNRYIILELFEHVNSYFLTKKNRFRTLMKFYLLYFILFYLSLYSINIFAYI</sequence>
<evidence type="ECO:0008006" key="5">
    <source>
        <dbReference type="Google" id="ProtNLM"/>
    </source>
</evidence>